<dbReference type="EMBL" id="FNNE01000004">
    <property type="protein sequence ID" value="SDW82133.1"/>
    <property type="molecule type" value="Genomic_DNA"/>
</dbReference>
<dbReference type="Pfam" id="PF13205">
    <property type="entry name" value="Big_5"/>
    <property type="match status" value="1"/>
</dbReference>
<organism evidence="4 5">
    <name type="scientific">Marinobacter mobilis</name>
    <dbReference type="NCBI Taxonomy" id="488533"/>
    <lineage>
        <taxon>Bacteria</taxon>
        <taxon>Pseudomonadati</taxon>
        <taxon>Pseudomonadota</taxon>
        <taxon>Gammaproteobacteria</taxon>
        <taxon>Pseudomonadales</taxon>
        <taxon>Marinobacteraceae</taxon>
        <taxon>Marinobacter</taxon>
    </lineage>
</organism>
<reference evidence="4 5" key="1">
    <citation type="submission" date="2016-10" db="EMBL/GenBank/DDBJ databases">
        <authorList>
            <person name="de Groot N.N."/>
        </authorList>
    </citation>
    <scope>NUCLEOTIDE SEQUENCE [LARGE SCALE GENOMIC DNA]</scope>
    <source>
        <strain evidence="4 5">CGMCC 1.7059</strain>
    </source>
</reference>
<dbReference type="InterPro" id="IPR014755">
    <property type="entry name" value="Cu-Rt/internalin_Ig-like"/>
</dbReference>
<dbReference type="STRING" id="488533.SAMN04487960_104225"/>
<accession>A0A1H2WNB0</accession>
<dbReference type="OrthoDB" id="6191336at2"/>
<dbReference type="PROSITE" id="PS51257">
    <property type="entry name" value="PROKAR_LIPOPROTEIN"/>
    <property type="match status" value="1"/>
</dbReference>
<dbReference type="Gene3D" id="2.60.40.1220">
    <property type="match status" value="1"/>
</dbReference>
<name>A0A1H2WNB0_9GAMM</name>
<evidence type="ECO:0000256" key="1">
    <source>
        <dbReference type="ARBA" id="ARBA00022729"/>
    </source>
</evidence>
<keyword evidence="1 2" id="KW-0732">Signal</keyword>
<proteinExistence type="predicted"/>
<sequence>MNIQPVRICLFVSALLLVTACGGGGSSGTVVTSTSPPADATGVARSAVVSATFNRDVLTASVDDASFTVATPGGAVAGTVSFDGNTNVATFTPQAALPMMARHTATLARTIADLDGNTLSEAYSWSFTTVDGQWQGETVIESSNEDAGFPQVALDAAGNALAVWVQDDGVRTNLWANYYDVEFGWGTPVKLENLDAGNASKPHVAMDGQGNGLAVWVQNDGTWNNIRASRFELMTQTWDAPTLLEVSNVANAHSPQVAMDRSGNGIAVWYQDNGIRNNVYASYFQAGSGWGSAEVIDANIAGTLNPRLAMNQQGDAVVVWKQFNAGFTRYDIWSNRYDVGSGWQVAEQIEFSNMDAGGADVALSDNGFAVAAWAQDDGTRNNIWASRYDPDSGWGSASLLENENFGGAGSPQATMDAAGNALVVWFQMDASRQNVWANRYSAGAGWGSADIIETNSTGNALDARVALDTNGNGMAVWYQDDGGLNNVWANRFLAGTGWSGPERIESSDLGHASLVDVATGLNSSVLAIWQQNDGLRNSILVNRFE</sequence>
<evidence type="ECO:0000313" key="5">
    <source>
        <dbReference type="Proteomes" id="UP000199675"/>
    </source>
</evidence>
<evidence type="ECO:0000256" key="2">
    <source>
        <dbReference type="SAM" id="SignalP"/>
    </source>
</evidence>
<gene>
    <name evidence="4" type="ORF">SAMN04487960_104225</name>
</gene>
<dbReference type="RefSeq" id="WP_091812467.1">
    <property type="nucleotide sequence ID" value="NZ_FNNE01000004.1"/>
</dbReference>
<protein>
    <submittedName>
        <fullName evidence="4">Ig-like domain-containing protein</fullName>
    </submittedName>
</protein>
<feature type="signal peptide" evidence="2">
    <location>
        <begin position="1"/>
        <end position="22"/>
    </location>
</feature>
<dbReference type="SUPFAM" id="SSF89372">
    <property type="entry name" value="Fucose-specific lectin"/>
    <property type="match status" value="1"/>
</dbReference>
<evidence type="ECO:0000259" key="3">
    <source>
        <dbReference type="Pfam" id="PF13205"/>
    </source>
</evidence>
<keyword evidence="5" id="KW-1185">Reference proteome</keyword>
<dbReference type="InterPro" id="IPR032812">
    <property type="entry name" value="SbsA_Ig"/>
</dbReference>
<evidence type="ECO:0000313" key="4">
    <source>
        <dbReference type="EMBL" id="SDW82133.1"/>
    </source>
</evidence>
<dbReference type="AlphaFoldDB" id="A0A1H2WNB0"/>
<feature type="chain" id="PRO_5011702142" evidence="2">
    <location>
        <begin position="23"/>
        <end position="545"/>
    </location>
</feature>
<feature type="domain" description="SbsA Ig-like" evidence="3">
    <location>
        <begin position="30"/>
        <end position="129"/>
    </location>
</feature>
<dbReference type="Proteomes" id="UP000199675">
    <property type="component" value="Unassembled WGS sequence"/>
</dbReference>